<dbReference type="VEuPathDB" id="FungiDB:FOZG_03261"/>
<comment type="cofactor">
    <cofactor evidence="1">
        <name>FAD</name>
        <dbReference type="ChEBI" id="CHEBI:57692"/>
    </cofactor>
</comment>
<evidence type="ECO:0000256" key="4">
    <source>
        <dbReference type="ARBA" id="ARBA00010139"/>
    </source>
</evidence>
<dbReference type="OrthoDB" id="74360at2759"/>
<dbReference type="VEuPathDB" id="FungiDB:FOC1_g10015347"/>
<dbReference type="Pfam" id="PF13434">
    <property type="entry name" value="Lys_Orn_oxgnase"/>
    <property type="match status" value="1"/>
</dbReference>
<keyword evidence="8" id="KW-0521">NADP</keyword>
<dbReference type="SUPFAM" id="SSF51905">
    <property type="entry name" value="FAD/NAD(P)-binding domain"/>
    <property type="match status" value="2"/>
</dbReference>
<dbReference type="EMBL" id="MRCX01000655">
    <property type="protein sequence ID" value="RKK61495.1"/>
    <property type="molecule type" value="Genomic_DNA"/>
</dbReference>
<dbReference type="InterPro" id="IPR025700">
    <property type="entry name" value="Lys/Orn_oxygenase"/>
</dbReference>
<keyword evidence="9" id="KW-0560">Oxidoreductase</keyword>
<keyword evidence="7" id="KW-0274">FAD</keyword>
<evidence type="ECO:0000256" key="8">
    <source>
        <dbReference type="ARBA" id="ARBA00022857"/>
    </source>
</evidence>
<evidence type="ECO:0000256" key="11">
    <source>
        <dbReference type="ARBA" id="ARBA00049248"/>
    </source>
</evidence>
<accession>A0A420M977</accession>
<dbReference type="VEuPathDB" id="FungiDB:FOXG_02690"/>
<dbReference type="EC" id="1.14.13.196" evidence="5"/>
<comment type="pathway">
    <text evidence="2">Siderophore biosynthesis.</text>
</comment>
<protein>
    <recommendedName>
        <fullName evidence="5">L-ornithine N(5)-monooxygenase [NAD(P)H]</fullName>
        <ecNumber evidence="5">1.14.13.196</ecNumber>
    </recommendedName>
</protein>
<dbReference type="Gene3D" id="3.50.50.60">
    <property type="entry name" value="FAD/NAD(P)-binding domain"/>
    <property type="match status" value="2"/>
</dbReference>
<evidence type="ECO:0000256" key="7">
    <source>
        <dbReference type="ARBA" id="ARBA00022827"/>
    </source>
</evidence>
<dbReference type="VEuPathDB" id="FungiDB:FOC4_g10003638"/>
<evidence type="ECO:0000313" key="13">
    <source>
        <dbReference type="Proteomes" id="UP000285084"/>
    </source>
</evidence>
<evidence type="ECO:0000256" key="9">
    <source>
        <dbReference type="ARBA" id="ARBA00023002"/>
    </source>
</evidence>
<dbReference type="PANTHER" id="PTHR42877">
    <property type="entry name" value="L-ORNITHINE N(5)-MONOOXYGENASE-RELATED"/>
    <property type="match status" value="1"/>
</dbReference>
<comment type="catalytic activity">
    <reaction evidence="11">
        <text>L-ornithine + NADH + O2 = N(5)-hydroxy-L-ornithine + NAD(+) + H2O</text>
        <dbReference type="Rhea" id="RHEA:41512"/>
        <dbReference type="ChEBI" id="CHEBI:15377"/>
        <dbReference type="ChEBI" id="CHEBI:15379"/>
        <dbReference type="ChEBI" id="CHEBI:46911"/>
        <dbReference type="ChEBI" id="CHEBI:57540"/>
        <dbReference type="ChEBI" id="CHEBI:57945"/>
        <dbReference type="ChEBI" id="CHEBI:78275"/>
        <dbReference type="EC" id="1.14.13.196"/>
    </reaction>
</comment>
<dbReference type="AlphaFoldDB" id="A0A420M977"/>
<dbReference type="Proteomes" id="UP000285084">
    <property type="component" value="Unassembled WGS sequence"/>
</dbReference>
<dbReference type="VEuPathDB" id="FungiDB:FOMG_10743"/>
<evidence type="ECO:0000256" key="10">
    <source>
        <dbReference type="ARBA" id="ARBA00047598"/>
    </source>
</evidence>
<name>A0A420M977_FUSOX</name>
<dbReference type="InterPro" id="IPR051209">
    <property type="entry name" value="FAD-bind_Monooxygenase_sf"/>
</dbReference>
<dbReference type="GO" id="GO:0016491">
    <property type="term" value="F:oxidoreductase activity"/>
    <property type="evidence" value="ECO:0007669"/>
    <property type="project" value="UniProtKB-KW"/>
</dbReference>
<dbReference type="VEuPathDB" id="FungiDB:FOIG_01631"/>
<reference evidence="12 13" key="1">
    <citation type="journal article" date="2018" name="Sci. Rep.">
        <title>Characterisation of pathogen-specific regions and novel effector candidates in Fusarium oxysporum f. sp. cepae.</title>
        <authorList>
            <person name="Armitage A.D."/>
            <person name="Taylor A."/>
            <person name="Sobczyk M.K."/>
            <person name="Baxter L."/>
            <person name="Greenfield B.P."/>
            <person name="Bates H.J."/>
            <person name="Wilson F."/>
            <person name="Jackson A.C."/>
            <person name="Ott S."/>
            <person name="Harrison R.J."/>
            <person name="Clarkson J.P."/>
        </authorList>
    </citation>
    <scope>NUCLEOTIDE SEQUENCE [LARGE SCALE GENOMIC DNA]</scope>
    <source>
        <strain evidence="12 13">Fo_A13</strain>
    </source>
</reference>
<comment type="catalytic activity">
    <reaction evidence="10">
        <text>L-ornithine + NADPH + O2 = N(5)-hydroxy-L-ornithine + NADP(+) + H2O</text>
        <dbReference type="Rhea" id="RHEA:41508"/>
        <dbReference type="ChEBI" id="CHEBI:15377"/>
        <dbReference type="ChEBI" id="CHEBI:15379"/>
        <dbReference type="ChEBI" id="CHEBI:46911"/>
        <dbReference type="ChEBI" id="CHEBI:57783"/>
        <dbReference type="ChEBI" id="CHEBI:58349"/>
        <dbReference type="ChEBI" id="CHEBI:78275"/>
        <dbReference type="EC" id="1.14.13.196"/>
    </reaction>
</comment>
<comment type="caution">
    <text evidence="12">The sequence shown here is derived from an EMBL/GenBank/DDBJ whole genome shotgun (WGS) entry which is preliminary data.</text>
</comment>
<evidence type="ECO:0000256" key="1">
    <source>
        <dbReference type="ARBA" id="ARBA00001974"/>
    </source>
</evidence>
<comment type="similarity">
    <text evidence="3">Belongs to the lysine N(6)-hydroxylase/L-ornithine N(5)-oxygenase family.</text>
</comment>
<organism evidence="12 13">
    <name type="scientific">Fusarium oxysporum</name>
    <name type="common">Fusarium vascular wilt</name>
    <dbReference type="NCBI Taxonomy" id="5507"/>
    <lineage>
        <taxon>Eukaryota</taxon>
        <taxon>Fungi</taxon>
        <taxon>Dikarya</taxon>
        <taxon>Ascomycota</taxon>
        <taxon>Pezizomycotina</taxon>
        <taxon>Sordariomycetes</taxon>
        <taxon>Hypocreomycetidae</taxon>
        <taxon>Hypocreales</taxon>
        <taxon>Nectriaceae</taxon>
        <taxon>Fusarium</taxon>
        <taxon>Fusarium oxysporum species complex</taxon>
    </lineage>
</organism>
<keyword evidence="6" id="KW-0285">Flavoprotein</keyword>
<gene>
    <name evidence="12" type="ORF">BFJ69_g17113</name>
</gene>
<proteinExistence type="inferred from homology"/>
<evidence type="ECO:0000256" key="5">
    <source>
        <dbReference type="ARBA" id="ARBA00012881"/>
    </source>
</evidence>
<sequence>MVGSKEVIIIGGGISGLGMAIQLKRLLGHDNFTIYEKSDNIGGTWWHNRYPACACDIPSHFYSYSFALNPNWSSMYPGRDELHRYFMSVAEKFNIIPHCQFNTMCLDLHWDSARMLWICHFENTRTGERFMREAPIVVSAIGTLDRPSIPKIEGAETFQGKTFHSARWDDSLEVKNKNIVVLGNGASATQFVPELVKQVGPKGKVTQLVRSAHWWTKRGNPTYSSTFKFTMKYVPLAARIYRVFLAWELEKVFYSFLMTRNGAHMRQKIRDTTYSYIENDAPPLYREILRPDYEPGCKRRVNTATYLAALRSPNMHLDKDNVTKIGPRHVETAKGMTYEADSIIYATGFMTQKWLYPMEIKGENGKDLHEVWDSSGGAEAYKGTVVTGFPNFFILYGPNAATGQHSVIFHSECQINYTCRLLRPVLTGSSPASSIMVKPEAQRRDLAWVHGKLKDLVFNSGCQSWWMDPQTKKNTFIYPDPMFLYWLRTIFPCWSDFEVRRVESPKSLASRVFMGTLMSLGLGSLAVVVLKDSEKDSEIISQYIYNNLSRLLIK</sequence>
<comment type="similarity">
    <text evidence="4">Belongs to the FAD-binding monooxygenase family.</text>
</comment>
<evidence type="ECO:0000256" key="3">
    <source>
        <dbReference type="ARBA" id="ARBA00007588"/>
    </source>
</evidence>
<dbReference type="InterPro" id="IPR036188">
    <property type="entry name" value="FAD/NAD-bd_sf"/>
</dbReference>
<evidence type="ECO:0000313" key="12">
    <source>
        <dbReference type="EMBL" id="RKK61495.1"/>
    </source>
</evidence>
<evidence type="ECO:0000256" key="2">
    <source>
        <dbReference type="ARBA" id="ARBA00004924"/>
    </source>
</evidence>
<dbReference type="PANTHER" id="PTHR42877:SF5">
    <property type="entry name" value="L-ORNITHINE N(5)-MONOOXYGENASE-RELATED"/>
    <property type="match status" value="1"/>
</dbReference>
<dbReference type="VEuPathDB" id="FungiDB:HZS61_014833"/>
<evidence type="ECO:0000256" key="6">
    <source>
        <dbReference type="ARBA" id="ARBA00022630"/>
    </source>
</evidence>